<evidence type="ECO:0000259" key="1">
    <source>
        <dbReference type="SMART" id="SM00849"/>
    </source>
</evidence>
<sequence>MKWKDSTPREYYSKYEKVNLKNAQGWFEVYRLPGDVYAICEPQHFQEVNAYLIVGTEQSVLFDTGMGICNIKAVVSELCSNKVAVVNSHFHFDHIGDNHRFNEIYIFDDPYAKAIASVGLTKEGMGNQLDEDMFLFGYPEGFEPNNFRIKPYKVKTLYDGYRFDLGNRSLEVIHTPGHSNDSIMLFDNGNKILFTGDTFYLGALYAHFDCNEFGKSNIGDYYATMKNLFERCPDVKALYCSHNDFIVEPVKIAETTQALKSILNNQEGDSIATKSHHAYLENQNRIKEYKFDGFSIVVKS</sequence>
<keyword evidence="2" id="KW-0378">Hydrolase</keyword>
<proteinExistence type="predicted"/>
<feature type="domain" description="Metallo-beta-lactamase" evidence="1">
    <location>
        <begin position="47"/>
        <end position="242"/>
    </location>
</feature>
<dbReference type="GO" id="GO:0016787">
    <property type="term" value="F:hydrolase activity"/>
    <property type="evidence" value="ECO:0007669"/>
    <property type="project" value="UniProtKB-KW"/>
</dbReference>
<dbReference type="Proteomes" id="UP000466848">
    <property type="component" value="Chromosome"/>
</dbReference>
<accession>A0A858BTE7</accession>
<dbReference type="Gene3D" id="3.60.15.10">
    <property type="entry name" value="Ribonuclease Z/Hydroxyacylglutathione hydrolase-like"/>
    <property type="match status" value="1"/>
</dbReference>
<dbReference type="Pfam" id="PF00753">
    <property type="entry name" value="Lactamase_B"/>
    <property type="match status" value="1"/>
</dbReference>
<dbReference type="RefSeq" id="WP_163065130.1">
    <property type="nucleotide sequence ID" value="NZ_CP048649.1"/>
</dbReference>
<dbReference type="EMBL" id="CP048649">
    <property type="protein sequence ID" value="QIB68210.1"/>
    <property type="molecule type" value="Genomic_DNA"/>
</dbReference>
<dbReference type="InterPro" id="IPR050855">
    <property type="entry name" value="NDM-1-like"/>
</dbReference>
<dbReference type="AlphaFoldDB" id="A0A858BTE7"/>
<dbReference type="KEGG" id="abut:Ami103574_02290"/>
<keyword evidence="3" id="KW-1185">Reference proteome</keyword>
<dbReference type="SMART" id="SM00849">
    <property type="entry name" value="Lactamase_B"/>
    <property type="match status" value="1"/>
</dbReference>
<organism evidence="2 3">
    <name type="scientific">Aminipila butyrica</name>
    <dbReference type="NCBI Taxonomy" id="433296"/>
    <lineage>
        <taxon>Bacteria</taxon>
        <taxon>Bacillati</taxon>
        <taxon>Bacillota</taxon>
        <taxon>Clostridia</taxon>
        <taxon>Peptostreptococcales</taxon>
        <taxon>Anaerovoracaceae</taxon>
        <taxon>Aminipila</taxon>
    </lineage>
</organism>
<dbReference type="PANTHER" id="PTHR42951">
    <property type="entry name" value="METALLO-BETA-LACTAMASE DOMAIN-CONTAINING"/>
    <property type="match status" value="1"/>
</dbReference>
<evidence type="ECO:0000313" key="2">
    <source>
        <dbReference type="EMBL" id="QIB68210.1"/>
    </source>
</evidence>
<evidence type="ECO:0000313" key="3">
    <source>
        <dbReference type="Proteomes" id="UP000466848"/>
    </source>
</evidence>
<gene>
    <name evidence="2" type="ORF">Ami103574_02290</name>
</gene>
<name>A0A858BTE7_9FIRM</name>
<reference evidence="2 3" key="1">
    <citation type="submission" date="2020-02" db="EMBL/GenBank/DDBJ databases">
        <authorList>
            <person name="Kim Y.B."/>
            <person name="Roh S.W."/>
        </authorList>
    </citation>
    <scope>NUCLEOTIDE SEQUENCE [LARGE SCALE GENOMIC DNA]</scope>
    <source>
        <strain evidence="2 3">DSM 103574</strain>
    </source>
</reference>
<protein>
    <submittedName>
        <fullName evidence="2">MBL fold metallo-hydrolase</fullName>
    </submittedName>
</protein>
<dbReference type="InterPro" id="IPR001279">
    <property type="entry name" value="Metallo-B-lactamas"/>
</dbReference>
<dbReference type="InterPro" id="IPR036866">
    <property type="entry name" value="RibonucZ/Hydroxyglut_hydro"/>
</dbReference>
<dbReference type="PANTHER" id="PTHR42951:SF4">
    <property type="entry name" value="ACYL-COENZYME A THIOESTERASE MBLAC2"/>
    <property type="match status" value="1"/>
</dbReference>
<dbReference type="SUPFAM" id="SSF56281">
    <property type="entry name" value="Metallo-hydrolase/oxidoreductase"/>
    <property type="match status" value="1"/>
</dbReference>